<evidence type="ECO:0000313" key="2">
    <source>
        <dbReference type="Proteomes" id="UP001454086"/>
    </source>
</evidence>
<organism evidence="1 2">
    <name type="scientific">Enterocloster hominis</name>
    <name type="common">ex Hitch et al. 2024</name>
    <dbReference type="NCBI Taxonomy" id="1917870"/>
    <lineage>
        <taxon>Bacteria</taxon>
        <taxon>Bacillati</taxon>
        <taxon>Bacillota</taxon>
        <taxon>Clostridia</taxon>
        <taxon>Lachnospirales</taxon>
        <taxon>Lachnospiraceae</taxon>
        <taxon>Enterocloster</taxon>
    </lineage>
</organism>
<keyword evidence="2" id="KW-1185">Reference proteome</keyword>
<protein>
    <submittedName>
        <fullName evidence="1">Uncharacterized protein</fullName>
    </submittedName>
</protein>
<reference evidence="1 2" key="1">
    <citation type="submission" date="2024-03" db="EMBL/GenBank/DDBJ databases">
        <title>Human intestinal bacterial collection.</title>
        <authorList>
            <person name="Pauvert C."/>
            <person name="Hitch T.C.A."/>
            <person name="Clavel T."/>
        </authorList>
    </citation>
    <scope>NUCLEOTIDE SEQUENCE [LARGE SCALE GENOMIC DNA]</scope>
    <source>
        <strain evidence="1 2">CLA-SR-H021</strain>
    </source>
</reference>
<dbReference type="EMBL" id="JBBMFM010000012">
    <property type="protein sequence ID" value="MEQ2424365.1"/>
    <property type="molecule type" value="Genomic_DNA"/>
</dbReference>
<comment type="caution">
    <text evidence="1">The sequence shown here is derived from an EMBL/GenBank/DDBJ whole genome shotgun (WGS) entry which is preliminary data.</text>
</comment>
<evidence type="ECO:0000313" key="1">
    <source>
        <dbReference type="EMBL" id="MEQ2424365.1"/>
    </source>
</evidence>
<gene>
    <name evidence="1" type="ORF">WMQ36_05210</name>
</gene>
<sequence>MGAQNKVIAGDYIGKIAGVSLGQLYIATSFGKPMYLNKQNVEAYELITDEQRKSAASGVIRGAVGATLLGPVGLLAGLSAKNKGIYIVAIKFRDGKNSLLEVDDKFYKALIKTMF</sequence>
<name>A0ABV1D2Z1_9FIRM</name>
<accession>A0ABV1D2Z1</accession>
<proteinExistence type="predicted"/>
<dbReference type="Proteomes" id="UP001454086">
    <property type="component" value="Unassembled WGS sequence"/>
</dbReference>
<dbReference type="RefSeq" id="WP_349117880.1">
    <property type="nucleotide sequence ID" value="NZ_JBBMFM010000012.1"/>
</dbReference>